<dbReference type="GO" id="GO:0062054">
    <property type="term" value="F:fluoride channel activity"/>
    <property type="evidence" value="ECO:0007669"/>
    <property type="project" value="UniProtKB-UniRule"/>
</dbReference>
<dbReference type="HOGENOM" id="CLU_114342_3_0_6"/>
<evidence type="ECO:0000256" key="3">
    <source>
        <dbReference type="ARBA" id="ARBA00022519"/>
    </source>
</evidence>
<dbReference type="EMBL" id="CP002776">
    <property type="protein sequence ID" value="AEG31747.1"/>
    <property type="molecule type" value="Genomic_DNA"/>
</dbReference>
<gene>
    <name evidence="12" type="primary">fluC</name>
    <name evidence="12" type="synonym">crcB</name>
    <name evidence="13" type="ordered locus">Thicy_0980</name>
</gene>
<reference evidence="13 14" key="1">
    <citation type="submission" date="2011-05" db="EMBL/GenBank/DDBJ databases">
        <title>Complete sequence of Thioalkalimicrobium cyclicum ALM1.</title>
        <authorList>
            <consortium name="US DOE Joint Genome Institute"/>
            <person name="Lucas S."/>
            <person name="Han J."/>
            <person name="Lapidus A."/>
            <person name="Cheng J.-F."/>
            <person name="Goodwin L."/>
            <person name="Pitluck S."/>
            <person name="Peters L."/>
            <person name="Mikhailova N."/>
            <person name="Davenport K."/>
            <person name="Han C."/>
            <person name="Tapia R."/>
            <person name="Land M."/>
            <person name="Hauser L."/>
            <person name="Kyrpides N."/>
            <person name="Ivanova N."/>
            <person name="Pagani I."/>
            <person name="Kappler U."/>
            <person name="Woyke T."/>
        </authorList>
    </citation>
    <scope>NUCLEOTIDE SEQUENCE [LARGE SCALE GENOMIC DNA]</scope>
    <source>
        <strain evidence="14">DSM 14477 / JCM 11371 / ALM1</strain>
    </source>
</reference>
<evidence type="ECO:0000256" key="5">
    <source>
        <dbReference type="ARBA" id="ARBA00022989"/>
    </source>
</evidence>
<dbReference type="GO" id="GO:0005886">
    <property type="term" value="C:plasma membrane"/>
    <property type="evidence" value="ECO:0007669"/>
    <property type="project" value="UniProtKB-SubCell"/>
</dbReference>
<evidence type="ECO:0000256" key="2">
    <source>
        <dbReference type="ARBA" id="ARBA00022475"/>
    </source>
</evidence>
<dbReference type="HAMAP" id="MF_00454">
    <property type="entry name" value="FluC"/>
    <property type="match status" value="1"/>
</dbReference>
<keyword evidence="2 12" id="KW-1003">Cell membrane</keyword>
<evidence type="ECO:0000256" key="8">
    <source>
        <dbReference type="ARBA" id="ARBA00023136"/>
    </source>
</evidence>
<evidence type="ECO:0000256" key="10">
    <source>
        <dbReference type="ARBA" id="ARBA00035120"/>
    </source>
</evidence>
<keyword evidence="8 12" id="KW-0472">Membrane</keyword>
<keyword evidence="4 12" id="KW-0812">Transmembrane</keyword>
<dbReference type="OrthoDB" id="9806299at2"/>
<keyword evidence="6 12" id="KW-0915">Sodium</keyword>
<feature type="binding site" evidence="12">
    <location>
        <position position="77"/>
    </location>
    <ligand>
        <name>Na(+)</name>
        <dbReference type="ChEBI" id="CHEBI:29101"/>
        <note>structural</note>
    </ligand>
</feature>
<keyword evidence="12" id="KW-0479">Metal-binding</keyword>
<accession>F6DD11</accession>
<keyword evidence="5 12" id="KW-1133">Transmembrane helix</keyword>
<sequence>MTLMFWVAIAVGSALGGMARFAMSHATYEWLGRDFAWGTLGVNVTGSFFVGLLTLLLLDKWAVSAEWKAFLIVGFLGSFTTFATFSYETLQFIQLGDWLKAMLNILASVLLSILAVLLGFWVAKQFLVL</sequence>
<comment type="catalytic activity">
    <reaction evidence="11">
        <text>fluoride(in) = fluoride(out)</text>
        <dbReference type="Rhea" id="RHEA:76159"/>
        <dbReference type="ChEBI" id="CHEBI:17051"/>
    </reaction>
    <physiologicalReaction direction="left-to-right" evidence="11">
        <dbReference type="Rhea" id="RHEA:76160"/>
    </physiologicalReaction>
</comment>
<dbReference type="eggNOG" id="COG0239">
    <property type="taxonomic scope" value="Bacteria"/>
</dbReference>
<dbReference type="Proteomes" id="UP000009232">
    <property type="component" value="Chromosome"/>
</dbReference>
<proteinExistence type="inferred from homology"/>
<name>F6DD11_THICA</name>
<dbReference type="InterPro" id="IPR003691">
    <property type="entry name" value="FluC"/>
</dbReference>
<keyword evidence="9 12" id="KW-0407">Ion channel</keyword>
<dbReference type="PANTHER" id="PTHR28259">
    <property type="entry name" value="FLUORIDE EXPORT PROTEIN 1-RELATED"/>
    <property type="match status" value="1"/>
</dbReference>
<comment type="activity regulation">
    <text evidence="12">Na(+) is not transported, but it plays an essential structural role and its presence is essential for fluoride channel function.</text>
</comment>
<dbReference type="PANTHER" id="PTHR28259:SF1">
    <property type="entry name" value="FLUORIDE EXPORT PROTEIN 1-RELATED"/>
    <property type="match status" value="1"/>
</dbReference>
<evidence type="ECO:0000256" key="9">
    <source>
        <dbReference type="ARBA" id="ARBA00023303"/>
    </source>
</evidence>
<evidence type="ECO:0000313" key="13">
    <source>
        <dbReference type="EMBL" id="AEG31747.1"/>
    </source>
</evidence>
<organism evidence="13 14">
    <name type="scientific">Thiomicrospira cyclica (strain DSM 14477 / JCM 11371 / ALM1)</name>
    <name type="common">Thioalkalimicrobium cyclicum</name>
    <dbReference type="NCBI Taxonomy" id="717773"/>
    <lineage>
        <taxon>Bacteria</taxon>
        <taxon>Pseudomonadati</taxon>
        <taxon>Pseudomonadota</taxon>
        <taxon>Gammaproteobacteria</taxon>
        <taxon>Thiotrichales</taxon>
        <taxon>Piscirickettsiaceae</taxon>
        <taxon>Thiomicrospira</taxon>
    </lineage>
</organism>
<keyword evidence="3 12" id="KW-0997">Cell inner membrane</keyword>
<dbReference type="GO" id="GO:0046872">
    <property type="term" value="F:metal ion binding"/>
    <property type="evidence" value="ECO:0007669"/>
    <property type="project" value="UniProtKB-KW"/>
</dbReference>
<dbReference type="STRING" id="717773.Thicy_0980"/>
<comment type="subcellular location">
    <subcellularLocation>
        <location evidence="12">Cell inner membrane</location>
        <topology evidence="12">Multi-pass membrane protein</topology>
    </subcellularLocation>
    <subcellularLocation>
        <location evidence="1">Cell membrane</location>
        <topology evidence="1">Multi-pass membrane protein</topology>
    </subcellularLocation>
</comment>
<feature type="transmembrane region" description="Helical" evidence="12">
    <location>
        <begin position="70"/>
        <end position="90"/>
    </location>
</feature>
<evidence type="ECO:0000256" key="4">
    <source>
        <dbReference type="ARBA" id="ARBA00022692"/>
    </source>
</evidence>
<dbReference type="RefSeq" id="WP_013835524.1">
    <property type="nucleotide sequence ID" value="NC_015581.1"/>
</dbReference>
<dbReference type="Pfam" id="PF02537">
    <property type="entry name" value="CRCB"/>
    <property type="match status" value="1"/>
</dbReference>
<evidence type="ECO:0000256" key="6">
    <source>
        <dbReference type="ARBA" id="ARBA00023053"/>
    </source>
</evidence>
<keyword evidence="12" id="KW-0813">Transport</keyword>
<dbReference type="GO" id="GO:0140114">
    <property type="term" value="P:cellular detoxification of fluoride"/>
    <property type="evidence" value="ECO:0007669"/>
    <property type="project" value="UniProtKB-UniRule"/>
</dbReference>
<dbReference type="KEGG" id="tcy:Thicy_0980"/>
<keyword evidence="14" id="KW-1185">Reference proteome</keyword>
<evidence type="ECO:0000256" key="1">
    <source>
        <dbReference type="ARBA" id="ARBA00004651"/>
    </source>
</evidence>
<protein>
    <recommendedName>
        <fullName evidence="12">Fluoride-specific ion channel FluC</fullName>
    </recommendedName>
</protein>
<evidence type="ECO:0000256" key="12">
    <source>
        <dbReference type="HAMAP-Rule" id="MF_00454"/>
    </source>
</evidence>
<comment type="similarity">
    <text evidence="10 12">Belongs to the fluoride channel Fluc/FEX (TC 1.A.43) family.</text>
</comment>
<evidence type="ECO:0000256" key="11">
    <source>
        <dbReference type="ARBA" id="ARBA00035585"/>
    </source>
</evidence>
<feature type="transmembrane region" description="Helical" evidence="12">
    <location>
        <begin position="40"/>
        <end position="58"/>
    </location>
</feature>
<feature type="binding site" evidence="12">
    <location>
        <position position="80"/>
    </location>
    <ligand>
        <name>Na(+)</name>
        <dbReference type="ChEBI" id="CHEBI:29101"/>
        <note>structural</note>
    </ligand>
</feature>
<dbReference type="AlphaFoldDB" id="F6DD11"/>
<evidence type="ECO:0000256" key="7">
    <source>
        <dbReference type="ARBA" id="ARBA00023065"/>
    </source>
</evidence>
<dbReference type="NCBIfam" id="TIGR00494">
    <property type="entry name" value="crcB"/>
    <property type="match status" value="1"/>
</dbReference>
<feature type="transmembrane region" description="Helical" evidence="12">
    <location>
        <begin position="102"/>
        <end position="123"/>
    </location>
</feature>
<evidence type="ECO:0000313" key="14">
    <source>
        <dbReference type="Proteomes" id="UP000009232"/>
    </source>
</evidence>
<comment type="function">
    <text evidence="12">Fluoride-specific ion channel. Important for reducing fluoride concentration in the cell, thus reducing its toxicity.</text>
</comment>
<keyword evidence="7 12" id="KW-0406">Ion transport</keyword>